<name>A0AAV8UL40_9RHOD</name>
<dbReference type="Gene3D" id="3.10.50.40">
    <property type="match status" value="1"/>
</dbReference>
<dbReference type="InterPro" id="IPR046357">
    <property type="entry name" value="PPIase_dom_sf"/>
</dbReference>
<reference evidence="3 4" key="1">
    <citation type="journal article" date="2023" name="Nat. Commun.">
        <title>Origin of minicircular mitochondrial genomes in red algae.</title>
        <authorList>
            <person name="Lee Y."/>
            <person name="Cho C.H."/>
            <person name="Lee Y.M."/>
            <person name="Park S.I."/>
            <person name="Yang J.H."/>
            <person name="West J.A."/>
            <person name="Bhattacharya D."/>
            <person name="Yoon H.S."/>
        </authorList>
    </citation>
    <scope>NUCLEOTIDE SEQUENCE [LARGE SCALE GENOMIC DNA]</scope>
    <source>
        <strain evidence="3 4">CCMP1338</strain>
        <tissue evidence="3">Whole cell</tissue>
    </source>
</reference>
<protein>
    <recommendedName>
        <fullName evidence="2">PPIase FKBP-type domain-containing protein</fullName>
    </recommendedName>
</protein>
<proteinExistence type="predicted"/>
<dbReference type="Proteomes" id="UP001157974">
    <property type="component" value="Unassembled WGS sequence"/>
</dbReference>
<comment type="caution">
    <text evidence="3">The sequence shown here is derived from an EMBL/GenBank/DDBJ whole genome shotgun (WGS) entry which is preliminary data.</text>
</comment>
<evidence type="ECO:0000313" key="4">
    <source>
        <dbReference type="Proteomes" id="UP001157974"/>
    </source>
</evidence>
<gene>
    <name evidence="3" type="ORF">NDN08_004379</name>
</gene>
<feature type="domain" description="PPIase FKBP-type" evidence="2">
    <location>
        <begin position="163"/>
        <end position="206"/>
    </location>
</feature>
<dbReference type="SUPFAM" id="SSF54534">
    <property type="entry name" value="FKBP-like"/>
    <property type="match status" value="1"/>
</dbReference>
<dbReference type="GO" id="GO:0003755">
    <property type="term" value="F:peptidyl-prolyl cis-trans isomerase activity"/>
    <property type="evidence" value="ECO:0007669"/>
    <property type="project" value="InterPro"/>
</dbReference>
<evidence type="ECO:0000256" key="1">
    <source>
        <dbReference type="SAM" id="MobiDB-lite"/>
    </source>
</evidence>
<accession>A0AAV8UL40</accession>
<organism evidence="3 4">
    <name type="scientific">Rhodosorus marinus</name>
    <dbReference type="NCBI Taxonomy" id="101924"/>
    <lineage>
        <taxon>Eukaryota</taxon>
        <taxon>Rhodophyta</taxon>
        <taxon>Stylonematophyceae</taxon>
        <taxon>Stylonematales</taxon>
        <taxon>Stylonemataceae</taxon>
        <taxon>Rhodosorus</taxon>
    </lineage>
</organism>
<feature type="compositionally biased region" description="Basic and acidic residues" evidence="1">
    <location>
        <begin position="69"/>
        <end position="94"/>
    </location>
</feature>
<dbReference type="InterPro" id="IPR001179">
    <property type="entry name" value="PPIase_FKBP_dom"/>
</dbReference>
<evidence type="ECO:0000313" key="3">
    <source>
        <dbReference type="EMBL" id="KAJ8903270.1"/>
    </source>
</evidence>
<dbReference type="EMBL" id="JAMWBK010000007">
    <property type="protein sequence ID" value="KAJ8903270.1"/>
    <property type="molecule type" value="Genomic_DNA"/>
</dbReference>
<evidence type="ECO:0000259" key="2">
    <source>
        <dbReference type="Pfam" id="PF00254"/>
    </source>
</evidence>
<sequence length="269" mass="29050">MEAGFVWGWSLGDQPSSLRNTRRTIRCHSERQPSRRDVLIAGAGVFAGLCAGSMSTQALVKGSAPPQDYGKRGPQERATNMEEARRLGESREAEMFGESSDFQVGAGGDRYRDVQIGSGKSVGEAGEVDIRYRVLKAGKRSADGLTGEGSPVFSYGYGEDDDKEGSKLKIRVGDAEMVPALSEGIIGMKEGGIRRIRILPERGWRKSIGCEKSIDVGTVVGLPGASLNETESCMDLSRLPAPATYQGVRKLSRRFDGTLIIEVEAVQVF</sequence>
<feature type="region of interest" description="Disordered" evidence="1">
    <location>
        <begin position="61"/>
        <end position="97"/>
    </location>
</feature>
<dbReference type="AlphaFoldDB" id="A0AAV8UL40"/>
<dbReference type="Pfam" id="PF00254">
    <property type="entry name" value="FKBP_C"/>
    <property type="match status" value="1"/>
</dbReference>
<keyword evidence="4" id="KW-1185">Reference proteome</keyword>